<evidence type="ECO:0000313" key="3">
    <source>
        <dbReference type="Proteomes" id="UP000264353"/>
    </source>
</evidence>
<sequence>MGRRDAQEIVVKQHRQRDITESLRYFEMGRRDAQVIVQQHRQREASGRQRYLEEEKTLSFMYFDTDQVTTLDGRFDERRHETESSSMAEKREELFTSLQSVFKDVIDDIAAGYERVGTEHGEGNVGRQRVEAEEIVQEQSNRDGDVL</sequence>
<dbReference type="Proteomes" id="UP000264353">
    <property type="component" value="Chromosome A9"/>
</dbReference>
<feature type="compositionally biased region" description="Basic and acidic residues" evidence="1">
    <location>
        <begin position="116"/>
        <end position="132"/>
    </location>
</feature>
<organism evidence="2 3">
    <name type="scientific">Brassica campestris</name>
    <name type="common">Field mustard</name>
    <dbReference type="NCBI Taxonomy" id="3711"/>
    <lineage>
        <taxon>Eukaryota</taxon>
        <taxon>Viridiplantae</taxon>
        <taxon>Streptophyta</taxon>
        <taxon>Embryophyta</taxon>
        <taxon>Tracheophyta</taxon>
        <taxon>Spermatophyta</taxon>
        <taxon>Magnoliopsida</taxon>
        <taxon>eudicotyledons</taxon>
        <taxon>Gunneridae</taxon>
        <taxon>Pentapetalae</taxon>
        <taxon>rosids</taxon>
        <taxon>malvids</taxon>
        <taxon>Brassicales</taxon>
        <taxon>Brassicaceae</taxon>
        <taxon>Brassiceae</taxon>
        <taxon>Brassica</taxon>
    </lineage>
</organism>
<feature type="region of interest" description="Disordered" evidence="1">
    <location>
        <begin position="116"/>
        <end position="147"/>
    </location>
</feature>
<proteinExistence type="predicted"/>
<gene>
    <name evidence="2" type="ORF">BRARA_I02872</name>
</gene>
<dbReference type="AlphaFoldDB" id="A0A397XXU3"/>
<name>A0A397XXU3_BRACM</name>
<reference evidence="2 3" key="1">
    <citation type="submission" date="2018-06" db="EMBL/GenBank/DDBJ databases">
        <title>WGS assembly of Brassica rapa FPsc.</title>
        <authorList>
            <person name="Bowman J."/>
            <person name="Kohchi T."/>
            <person name="Yamato K."/>
            <person name="Jenkins J."/>
            <person name="Shu S."/>
            <person name="Ishizaki K."/>
            <person name="Yamaoka S."/>
            <person name="Nishihama R."/>
            <person name="Nakamura Y."/>
            <person name="Berger F."/>
            <person name="Adam C."/>
            <person name="Aki S."/>
            <person name="Althoff F."/>
            <person name="Araki T."/>
            <person name="Arteaga-Vazquez M."/>
            <person name="Balasubrmanian S."/>
            <person name="Bauer D."/>
            <person name="Boehm C."/>
            <person name="Briginshaw L."/>
            <person name="Caballero-Perez J."/>
            <person name="Catarino B."/>
            <person name="Chen F."/>
            <person name="Chiyoda S."/>
            <person name="Chovatia M."/>
            <person name="Davies K."/>
            <person name="Delmans M."/>
            <person name="Demura T."/>
            <person name="Dierschke T."/>
            <person name="Dolan L."/>
            <person name="Dorantes-Acosta A."/>
            <person name="Eklund D."/>
            <person name="Florent S."/>
            <person name="Flores-Sandoval E."/>
            <person name="Fujiyama A."/>
            <person name="Fukuzawa H."/>
            <person name="Galik B."/>
            <person name="Grimanelli D."/>
            <person name="Grimwood J."/>
            <person name="Grossniklaus U."/>
            <person name="Hamada T."/>
            <person name="Haseloff J."/>
            <person name="Hetherington A."/>
            <person name="Higo A."/>
            <person name="Hirakawa Y."/>
            <person name="Hundley H."/>
            <person name="Ikeda Y."/>
            <person name="Inoue K."/>
            <person name="Inoue S."/>
            <person name="Ishida S."/>
            <person name="Jia Q."/>
            <person name="Kakita M."/>
            <person name="Kanazawa T."/>
            <person name="Kawai Y."/>
            <person name="Kawashima T."/>
            <person name="Kennedy M."/>
            <person name="Kinose K."/>
            <person name="Kinoshita T."/>
            <person name="Kohara Y."/>
            <person name="Koide E."/>
            <person name="Komatsu K."/>
            <person name="Kopischke S."/>
            <person name="Kubo M."/>
            <person name="Kyozuka J."/>
            <person name="Lagercrantz U."/>
            <person name="Lin S."/>
            <person name="Lindquist E."/>
            <person name="Lipzen A."/>
            <person name="Lu C."/>
            <person name="Luna E."/>
            <person name="Martienssen R."/>
            <person name="Minamino N."/>
            <person name="Mizutani M."/>
            <person name="Mizutani M."/>
            <person name="Mochizuki N."/>
            <person name="Monte I."/>
            <person name="Mosher R."/>
            <person name="Nagasaki H."/>
            <person name="Nakagami H."/>
            <person name="Naramoto S."/>
            <person name="Nishitani K."/>
            <person name="Ohtani M."/>
            <person name="Okamoto T."/>
            <person name="Okumura M."/>
            <person name="Phillips J."/>
            <person name="Pollak B."/>
            <person name="Reinders A."/>
            <person name="Roevekamp M."/>
            <person name="Sano R."/>
            <person name="Sawa S."/>
            <person name="Schmid M."/>
            <person name="Shirakawa M."/>
            <person name="Solano R."/>
            <person name="Spunde A."/>
            <person name="Suetsugu N."/>
            <person name="Sugano S."/>
            <person name="Sugiyama A."/>
            <person name="Sun R."/>
            <person name="Suzuki Y."/>
            <person name="Takenaka M."/>
            <person name="Takezawa D."/>
            <person name="Tomogane H."/>
            <person name="Tsuzuki M."/>
            <person name="Ueda T."/>
            <person name="Umeda M."/>
            <person name="Ward J."/>
            <person name="Watanabe Y."/>
            <person name="Yazaki K."/>
            <person name="Yokoyama R."/>
            <person name="Yoshitake Y."/>
            <person name="Yotsui I."/>
            <person name="Zachgo S."/>
            <person name="Schmutz J."/>
        </authorList>
    </citation>
    <scope>NUCLEOTIDE SEQUENCE [LARGE SCALE GENOMIC DNA]</scope>
    <source>
        <strain evidence="3">cv. B-3</strain>
    </source>
</reference>
<protein>
    <submittedName>
        <fullName evidence="2">Uncharacterized protein</fullName>
    </submittedName>
</protein>
<accession>A0A397XXU3</accession>
<evidence type="ECO:0000256" key="1">
    <source>
        <dbReference type="SAM" id="MobiDB-lite"/>
    </source>
</evidence>
<dbReference type="EMBL" id="CM010636">
    <property type="protein sequence ID" value="RID46192.1"/>
    <property type="molecule type" value="Genomic_DNA"/>
</dbReference>
<evidence type="ECO:0000313" key="2">
    <source>
        <dbReference type="EMBL" id="RID46192.1"/>
    </source>
</evidence>